<dbReference type="InterPro" id="IPR016047">
    <property type="entry name" value="M23ase_b-sheet_dom"/>
</dbReference>
<protein>
    <recommendedName>
        <fullName evidence="1">M23ase beta-sheet core domain-containing protein</fullName>
    </recommendedName>
</protein>
<dbReference type="PANTHER" id="PTHR21666:SF270">
    <property type="entry name" value="MUREIN HYDROLASE ACTIVATOR ENVC"/>
    <property type="match status" value="1"/>
</dbReference>
<organism evidence="2">
    <name type="scientific">marine metagenome</name>
    <dbReference type="NCBI Taxonomy" id="408172"/>
    <lineage>
        <taxon>unclassified sequences</taxon>
        <taxon>metagenomes</taxon>
        <taxon>ecological metagenomes</taxon>
    </lineage>
</organism>
<dbReference type="InterPro" id="IPR050570">
    <property type="entry name" value="Cell_wall_metabolism_enzyme"/>
</dbReference>
<dbReference type="CDD" id="cd12797">
    <property type="entry name" value="M23_peptidase"/>
    <property type="match status" value="1"/>
</dbReference>
<evidence type="ECO:0000313" key="2">
    <source>
        <dbReference type="EMBL" id="SUZ48286.1"/>
    </source>
</evidence>
<name>A0A381N141_9ZZZZ</name>
<dbReference type="EMBL" id="UINC01000061">
    <property type="protein sequence ID" value="SUZ48286.1"/>
    <property type="molecule type" value="Genomic_DNA"/>
</dbReference>
<dbReference type="PANTHER" id="PTHR21666">
    <property type="entry name" value="PEPTIDASE-RELATED"/>
    <property type="match status" value="1"/>
</dbReference>
<dbReference type="InterPro" id="IPR011055">
    <property type="entry name" value="Dup_hybrid_motif"/>
</dbReference>
<dbReference type="SUPFAM" id="SSF51261">
    <property type="entry name" value="Duplicated hybrid motif"/>
    <property type="match status" value="1"/>
</dbReference>
<sequence>MNRPLFLTTLILVVSAFSQTAEWPTRASRSFSSNFGENRDDHFHMGLDIKTRGTTGHEIVASHDGYISRMVSNYSGYGKALYIKTTSGNEIVYGHLERFTPVLEKVWRLQQAKRRSYVVNANFSSREFPVTKGDLIGYSGNTGSSFAPHIHYEYRTPGSEPLNPLAFAFDLPDNVTPTPRNIALVPLSQETLVNASPLVQTFPLYRDRSGVYYFADTVSVFGEFAFAIEAVDKRQGANNVYQFHRAELIFDGKIEFELRYDKIPFSQGSHANTVIHYSLKRKNLGEYQKLYRLPEHPRMSLHRTAESGVIRPQPGFHSVEINIYDAAENKAVIRGVVAGTFPMTVDVQEILRNDMVLTLDISPKRGGLPIQDAVVYGFTPYGFPDKKIEFLHAEQVKKDLHITLPLKEIKNRILQIIAINQLGGMAEPFHWTTLESDYSVIDILPDLEVSETERGIFFQVQLDQYVPANVSIKLADNNTFQSFPLNQVQPNVFLSEMLPHRHVTGIKYIDAELSHEGLSRETRFHFRFAMAEPGQEIVAISQDKNCSVQILPQTLYQTNVVWIEKVKEYAPVKEGFHLSSVYQLQPFNIPLRDEFKIGIRYDFDLVEHSNLGIYYYDGKEEQWTYIPTENNRRKQILTASLARFDAVTVIQDLEPPVIVSMHPGNGAGYKAGDVKDIRITVDDKISGIEPEETSFELTLNGQPLYIAYQPVKKEISYVFQQPLKDGPHQINFTVRDRFGNNASKTAFFSIY</sequence>
<gene>
    <name evidence="2" type="ORF">METZ01_LOCUS1140</name>
</gene>
<proteinExistence type="predicted"/>
<dbReference type="Pfam" id="PF01551">
    <property type="entry name" value="Peptidase_M23"/>
    <property type="match status" value="1"/>
</dbReference>
<dbReference type="GO" id="GO:0004222">
    <property type="term" value="F:metalloendopeptidase activity"/>
    <property type="evidence" value="ECO:0007669"/>
    <property type="project" value="TreeGrafter"/>
</dbReference>
<accession>A0A381N141</accession>
<feature type="domain" description="M23ase beta-sheet core" evidence="1">
    <location>
        <begin position="43"/>
        <end position="164"/>
    </location>
</feature>
<evidence type="ECO:0000259" key="1">
    <source>
        <dbReference type="Pfam" id="PF01551"/>
    </source>
</evidence>
<dbReference type="AlphaFoldDB" id="A0A381N141"/>
<dbReference type="Gene3D" id="2.70.70.10">
    <property type="entry name" value="Glucose Permease (Domain IIA)"/>
    <property type="match status" value="1"/>
</dbReference>
<reference evidence="2" key="1">
    <citation type="submission" date="2018-05" db="EMBL/GenBank/DDBJ databases">
        <authorList>
            <person name="Lanie J.A."/>
            <person name="Ng W.-L."/>
            <person name="Kazmierczak K.M."/>
            <person name="Andrzejewski T.M."/>
            <person name="Davidsen T.M."/>
            <person name="Wayne K.J."/>
            <person name="Tettelin H."/>
            <person name="Glass J.I."/>
            <person name="Rusch D."/>
            <person name="Podicherti R."/>
            <person name="Tsui H.-C.T."/>
            <person name="Winkler M.E."/>
        </authorList>
    </citation>
    <scope>NUCLEOTIDE SEQUENCE</scope>
</reference>